<dbReference type="Pfam" id="PF06381">
    <property type="entry name" value="Phage_portal_3"/>
    <property type="match status" value="1"/>
</dbReference>
<sequence>MSRKQKRARRTSGVRRSVKQDATTRLDGWANMATGLGYSRDKRTWGQYLDVALLDDDQVENLYAGDDLAARIVDALPEHALRGGFDVVYAGDNDDVTDIRRQIEQELKRVDAMEKVASALCWGRLYGGGALLLGADDGSGDTDGPLDDLTVTRLRFLNDLERRDLRPYSWYDDPREQDYGHPEIYELTPIGYSRSGGVTITTIHESRLIATYGQRTPRRYRQRNSGWPLSVLQRVHEVLRDFEQVFGSVGNMLLDCSQGILSQKGLIRAIGAMGAAAIEARMASIDTYRASNRMLVLDADGETFSYIERGFAGVDALLGLFMLRMASAARMPVTVLFGRSPAGLNATGESDLETWYAEVMSYQEHVVMPMIERIVRIIAVSLGSPDPESWSVTFPSLWIEGPKATAERSKIVADRDVAYISAQVYEPEEVALARSSGLDAEIVIDEDSRRAQLDMDRSKAWEEEEPEPETEVEPETEPDEEEAEPDEEEIEPDEEDEDAS</sequence>
<proteinExistence type="predicted"/>
<evidence type="ECO:0000256" key="1">
    <source>
        <dbReference type="SAM" id="MobiDB-lite"/>
    </source>
</evidence>
<dbReference type="EMBL" id="MT141544">
    <property type="protein sequence ID" value="QJA65774.1"/>
    <property type="molecule type" value="Genomic_DNA"/>
</dbReference>
<feature type="domain" description="Anti-CBASS protein Acb1-like N-terminal" evidence="2">
    <location>
        <begin position="58"/>
        <end position="416"/>
    </location>
</feature>
<gene>
    <name evidence="3" type="ORF">MM415B00380_0026</name>
</gene>
<evidence type="ECO:0000259" key="2">
    <source>
        <dbReference type="Pfam" id="PF06381"/>
    </source>
</evidence>
<name>A0A6M3J7U8_9ZZZZ</name>
<feature type="compositionally biased region" description="Acidic residues" evidence="1">
    <location>
        <begin position="462"/>
        <end position="500"/>
    </location>
</feature>
<evidence type="ECO:0000313" key="3">
    <source>
        <dbReference type="EMBL" id="QJA65774.1"/>
    </source>
</evidence>
<accession>A0A6M3J7U8</accession>
<feature type="region of interest" description="Disordered" evidence="1">
    <location>
        <begin position="448"/>
        <end position="500"/>
    </location>
</feature>
<feature type="compositionally biased region" description="Basic and acidic residues" evidence="1">
    <location>
        <begin position="448"/>
        <end position="461"/>
    </location>
</feature>
<dbReference type="AlphaFoldDB" id="A0A6M3J7U8"/>
<organism evidence="3">
    <name type="scientific">viral metagenome</name>
    <dbReference type="NCBI Taxonomy" id="1070528"/>
    <lineage>
        <taxon>unclassified sequences</taxon>
        <taxon>metagenomes</taxon>
        <taxon>organismal metagenomes</taxon>
    </lineage>
</organism>
<reference evidence="3" key="1">
    <citation type="submission" date="2020-03" db="EMBL/GenBank/DDBJ databases">
        <title>The deep terrestrial virosphere.</title>
        <authorList>
            <person name="Holmfeldt K."/>
            <person name="Nilsson E."/>
            <person name="Simone D."/>
            <person name="Lopez-Fernandez M."/>
            <person name="Wu X."/>
            <person name="de Brujin I."/>
            <person name="Lundin D."/>
            <person name="Andersson A."/>
            <person name="Bertilsson S."/>
            <person name="Dopson M."/>
        </authorList>
    </citation>
    <scope>NUCLEOTIDE SEQUENCE</scope>
    <source>
        <strain evidence="3">MM415B00380</strain>
    </source>
</reference>
<protein>
    <recommendedName>
        <fullName evidence="2">Anti-CBASS protein Acb1-like N-terminal domain-containing protein</fullName>
    </recommendedName>
</protein>
<dbReference type="InterPro" id="IPR024459">
    <property type="entry name" value="Acb1-like_N"/>
</dbReference>